<feature type="transmembrane region" description="Helical" evidence="4">
    <location>
        <begin position="431"/>
        <end position="452"/>
    </location>
</feature>
<dbReference type="InterPro" id="IPR011701">
    <property type="entry name" value="MFS"/>
</dbReference>
<sequence length="464" mass="51497">MEKESRARGFEEEKVEEVSWRMRQQNDQINVWPTTEDDGIEHTNDEEDDDDHMAHDPEKAQPRSRSHSRPPSSLARTLSRHRSASTHHGLTTDPGPPPDGGRLAWTQAAMLHLTIFSTFGFTTSFGSFQTYYEGTLDLDSSTISWLGSLQIFLLFFIGTFSGRAVDAGLFRPVYITGSAMQLLGAFTTSVSTQYWQLVLSQGICLGIANGLHFCPAMSLASTYFLKKRSLVLGIGALGSCTGGVVFPILAQQLIPRIGFPWTVRIIGFIMLATNAVTITFYRTRLPPRRSGPLVEWGAFRELPYVLYCVAAFMFFWGLYFAFFYVGSYARDRLDMPYQDSVNLLLTMVCVGFVWRLLPNWLADRFGALNVILPFTFVCSVMMYGWIGVNSQGTLYVFAAIYGCGSAGIQSMFPATLASLTTDLSKAGVRMGMGFSIVSFACLTGPPLAGALINRRDGDYLYAQM</sequence>
<dbReference type="InterPro" id="IPR036259">
    <property type="entry name" value="MFS_trans_sf"/>
</dbReference>
<dbReference type="AlphaFoldDB" id="A0A3M7D4I3"/>
<name>A0A3M7D4I3_HORWE</name>
<feature type="compositionally biased region" description="Basic and acidic residues" evidence="3">
    <location>
        <begin position="1"/>
        <end position="20"/>
    </location>
</feature>
<comment type="caution">
    <text evidence="5">The sequence shown here is derived from an EMBL/GenBank/DDBJ whole genome shotgun (WGS) entry which is preliminary data.</text>
</comment>
<evidence type="ECO:0000256" key="3">
    <source>
        <dbReference type="SAM" id="MobiDB-lite"/>
    </source>
</evidence>
<feature type="compositionally biased region" description="Basic and acidic residues" evidence="3">
    <location>
        <begin position="52"/>
        <end position="61"/>
    </location>
</feature>
<dbReference type="SUPFAM" id="SSF103473">
    <property type="entry name" value="MFS general substrate transporter"/>
    <property type="match status" value="1"/>
</dbReference>
<feature type="transmembrane region" description="Helical" evidence="4">
    <location>
        <begin position="198"/>
        <end position="218"/>
    </location>
</feature>
<comment type="subcellular location">
    <subcellularLocation>
        <location evidence="1">Membrane</location>
        <topology evidence="1">Multi-pass membrane protein</topology>
    </subcellularLocation>
</comment>
<dbReference type="InterPro" id="IPR050327">
    <property type="entry name" value="Proton-linked_MCT"/>
</dbReference>
<evidence type="ECO:0000256" key="4">
    <source>
        <dbReference type="SAM" id="Phobius"/>
    </source>
</evidence>
<evidence type="ECO:0000256" key="2">
    <source>
        <dbReference type="ARBA" id="ARBA00006727"/>
    </source>
</evidence>
<dbReference type="OrthoDB" id="6499973at2759"/>
<feature type="transmembrane region" description="Helical" evidence="4">
    <location>
        <begin position="369"/>
        <end position="388"/>
    </location>
</feature>
<reference evidence="5 6" key="1">
    <citation type="journal article" date="2018" name="BMC Genomics">
        <title>Genomic evidence for intraspecific hybridization in a clonal and extremely halotolerant yeast.</title>
        <authorList>
            <person name="Gostincar C."/>
            <person name="Stajich J.E."/>
            <person name="Zupancic J."/>
            <person name="Zalar P."/>
            <person name="Gunde-Cimerman N."/>
        </authorList>
    </citation>
    <scope>NUCLEOTIDE SEQUENCE [LARGE SCALE GENOMIC DNA]</scope>
    <source>
        <strain evidence="5 6">EXF-151</strain>
    </source>
</reference>
<dbReference type="Gene3D" id="1.20.1250.20">
    <property type="entry name" value="MFS general substrate transporter like domains"/>
    <property type="match status" value="1"/>
</dbReference>
<dbReference type="PANTHER" id="PTHR11360:SF130">
    <property type="entry name" value="MAJOR FACILITATOR SUPERFAMILY (MFS) PROFILE DOMAIN-CONTAINING PROTEIN-RELATED"/>
    <property type="match status" value="1"/>
</dbReference>
<feature type="region of interest" description="Disordered" evidence="3">
    <location>
        <begin position="1"/>
        <end position="103"/>
    </location>
</feature>
<comment type="similarity">
    <text evidence="2">Belongs to the major facilitator superfamily. Monocarboxylate porter (TC 2.A.1.13) family.</text>
</comment>
<dbReference type="Pfam" id="PF07690">
    <property type="entry name" value="MFS_1"/>
    <property type="match status" value="1"/>
</dbReference>
<gene>
    <name evidence="5" type="ORF">D0865_02172</name>
</gene>
<keyword evidence="4" id="KW-0812">Transmembrane</keyword>
<evidence type="ECO:0000256" key="1">
    <source>
        <dbReference type="ARBA" id="ARBA00004141"/>
    </source>
</evidence>
<organism evidence="5 6">
    <name type="scientific">Hortaea werneckii</name>
    <name type="common">Black yeast</name>
    <name type="synonym">Cladosporium werneckii</name>
    <dbReference type="NCBI Taxonomy" id="91943"/>
    <lineage>
        <taxon>Eukaryota</taxon>
        <taxon>Fungi</taxon>
        <taxon>Dikarya</taxon>
        <taxon>Ascomycota</taxon>
        <taxon>Pezizomycotina</taxon>
        <taxon>Dothideomycetes</taxon>
        <taxon>Dothideomycetidae</taxon>
        <taxon>Mycosphaerellales</taxon>
        <taxon>Teratosphaeriaceae</taxon>
        <taxon>Hortaea</taxon>
    </lineage>
</organism>
<feature type="transmembrane region" description="Helical" evidence="4">
    <location>
        <begin position="230"/>
        <end position="249"/>
    </location>
</feature>
<dbReference type="Proteomes" id="UP000270230">
    <property type="component" value="Unassembled WGS sequence"/>
</dbReference>
<keyword evidence="4" id="KW-1133">Transmembrane helix</keyword>
<evidence type="ECO:0000313" key="6">
    <source>
        <dbReference type="Proteomes" id="UP000270230"/>
    </source>
</evidence>
<feature type="compositionally biased region" description="Polar residues" evidence="3">
    <location>
        <begin position="22"/>
        <end position="33"/>
    </location>
</feature>
<feature type="compositionally biased region" description="Acidic residues" evidence="3">
    <location>
        <begin position="35"/>
        <end position="51"/>
    </location>
</feature>
<dbReference type="GO" id="GO:0022857">
    <property type="term" value="F:transmembrane transporter activity"/>
    <property type="evidence" value="ECO:0007669"/>
    <property type="project" value="InterPro"/>
</dbReference>
<protein>
    <recommendedName>
        <fullName evidence="7">Major facilitator superfamily (MFS) profile domain-containing protein</fullName>
    </recommendedName>
</protein>
<feature type="transmembrane region" description="Helical" evidence="4">
    <location>
        <begin position="302"/>
        <end position="325"/>
    </location>
</feature>
<dbReference type="VEuPathDB" id="FungiDB:BTJ68_13046"/>
<feature type="transmembrane region" description="Helical" evidence="4">
    <location>
        <begin position="340"/>
        <end position="357"/>
    </location>
</feature>
<keyword evidence="4" id="KW-0472">Membrane</keyword>
<feature type="transmembrane region" description="Helical" evidence="4">
    <location>
        <begin position="394"/>
        <end position="419"/>
    </location>
</feature>
<feature type="transmembrane region" description="Helical" evidence="4">
    <location>
        <begin position="143"/>
        <end position="161"/>
    </location>
</feature>
<feature type="transmembrane region" description="Helical" evidence="4">
    <location>
        <begin position="261"/>
        <end position="281"/>
    </location>
</feature>
<dbReference type="GO" id="GO:0016020">
    <property type="term" value="C:membrane"/>
    <property type="evidence" value="ECO:0007669"/>
    <property type="project" value="UniProtKB-SubCell"/>
</dbReference>
<dbReference type="PANTHER" id="PTHR11360">
    <property type="entry name" value="MONOCARBOXYLATE TRANSPORTER"/>
    <property type="match status" value="1"/>
</dbReference>
<feature type="transmembrane region" description="Helical" evidence="4">
    <location>
        <begin position="173"/>
        <end position="192"/>
    </location>
</feature>
<accession>A0A3M7D4I3</accession>
<dbReference type="EMBL" id="QWIN01000102">
    <property type="protein sequence ID" value="RMY59248.1"/>
    <property type="molecule type" value="Genomic_DNA"/>
</dbReference>
<feature type="transmembrane region" description="Helical" evidence="4">
    <location>
        <begin position="110"/>
        <end position="131"/>
    </location>
</feature>
<evidence type="ECO:0000313" key="5">
    <source>
        <dbReference type="EMBL" id="RMY59248.1"/>
    </source>
</evidence>
<proteinExistence type="inferred from homology"/>
<evidence type="ECO:0008006" key="7">
    <source>
        <dbReference type="Google" id="ProtNLM"/>
    </source>
</evidence>